<proteinExistence type="predicted"/>
<evidence type="ECO:0000313" key="2">
    <source>
        <dbReference type="Proteomes" id="UP001054945"/>
    </source>
</evidence>
<dbReference type="Proteomes" id="UP001054945">
    <property type="component" value="Unassembled WGS sequence"/>
</dbReference>
<dbReference type="AlphaFoldDB" id="A0AAV4TEZ9"/>
<name>A0AAV4TEZ9_CAEEX</name>
<dbReference type="EMBL" id="BPLR01011031">
    <property type="protein sequence ID" value="GIY43779.1"/>
    <property type="molecule type" value="Genomic_DNA"/>
</dbReference>
<accession>A0AAV4TEZ9</accession>
<evidence type="ECO:0000313" key="1">
    <source>
        <dbReference type="EMBL" id="GIY43779.1"/>
    </source>
</evidence>
<reference evidence="1 2" key="1">
    <citation type="submission" date="2021-06" db="EMBL/GenBank/DDBJ databases">
        <title>Caerostris extrusa draft genome.</title>
        <authorList>
            <person name="Kono N."/>
            <person name="Arakawa K."/>
        </authorList>
    </citation>
    <scope>NUCLEOTIDE SEQUENCE [LARGE SCALE GENOMIC DNA]</scope>
</reference>
<gene>
    <name evidence="1" type="ORF">CEXT_598511</name>
</gene>
<protein>
    <submittedName>
        <fullName evidence="1">Uncharacterized protein</fullName>
    </submittedName>
</protein>
<organism evidence="1 2">
    <name type="scientific">Caerostris extrusa</name>
    <name type="common">Bark spider</name>
    <name type="synonym">Caerostris bankana</name>
    <dbReference type="NCBI Taxonomy" id="172846"/>
    <lineage>
        <taxon>Eukaryota</taxon>
        <taxon>Metazoa</taxon>
        <taxon>Ecdysozoa</taxon>
        <taxon>Arthropoda</taxon>
        <taxon>Chelicerata</taxon>
        <taxon>Arachnida</taxon>
        <taxon>Araneae</taxon>
        <taxon>Araneomorphae</taxon>
        <taxon>Entelegynae</taxon>
        <taxon>Araneoidea</taxon>
        <taxon>Araneidae</taxon>
        <taxon>Caerostris</taxon>
    </lineage>
</organism>
<keyword evidence="2" id="KW-1185">Reference proteome</keyword>
<comment type="caution">
    <text evidence="1">The sequence shown here is derived from an EMBL/GenBank/DDBJ whole genome shotgun (WGS) entry which is preliminary data.</text>
</comment>
<sequence>MPSDFRYTCNICKGSSILTPNTNDAIICKCVTTEKHCISSQRALPRRVVRKPQKLTKESRIRSLPFSIKHYKCVPWENIYHNGTYFRVGDIVAYKRNNKYRLARLRGLLINNSFEKAAFIGRISEIGQNKNTILINEKEENILKIWRISSLFAMTNFVLKIMKLM</sequence>